<dbReference type="InterPro" id="IPR001940">
    <property type="entry name" value="Peptidase_S1C"/>
</dbReference>
<sequence length="407" mass="42523">MGYYNEEDNSYSRRRNRRRGGGSSAFIGAVFGAGVMLFAGPFIYQSDFYPDFGTGNGEEGTETESLFSGDQQNVNVSVNSDITEAVNRVSDSVVGVFNVQDGPSGFFQEGEGADQGVGSGVIYKIEGNTAYVVTNHHVIDGASSVEISLADESRVSAEVVGSDVLTDLAVLEMDASDVETAAELGNSDNLQVGEPALAIGNPLGADLSGSVTQGIISATERSIPVDLSGDGQPDWEAEVLQTDAAINPGNSGGALVNIGGQVIGINSMKIAEGAVEGIGFAIPTAIAIPVIEDLETNGEVVRPQIGIGIRSLAEYPAAEIQDTLNLPEDIEAGIVVTQIAGGSPAEEAELAENDVITEVDGKAVTNTHDLRRYLYTESGIGETVTLTYYRDGARETAEVTLAEEQPF</sequence>
<keyword evidence="3" id="KW-0378">Hydrolase</keyword>
<evidence type="ECO:0000256" key="5">
    <source>
        <dbReference type="SAM" id="MobiDB-lite"/>
    </source>
</evidence>
<dbReference type="InterPro" id="IPR001478">
    <property type="entry name" value="PDZ"/>
</dbReference>
<dbReference type="PROSITE" id="PS50106">
    <property type="entry name" value="PDZ"/>
    <property type="match status" value="1"/>
</dbReference>
<organism evidence="8 9">
    <name type="scientific">Sinobaca qinghaiensis</name>
    <dbReference type="NCBI Taxonomy" id="342944"/>
    <lineage>
        <taxon>Bacteria</taxon>
        <taxon>Bacillati</taxon>
        <taxon>Bacillota</taxon>
        <taxon>Bacilli</taxon>
        <taxon>Bacillales</taxon>
        <taxon>Sporolactobacillaceae</taxon>
        <taxon>Sinobaca</taxon>
    </lineage>
</organism>
<dbReference type="GO" id="GO:0006508">
    <property type="term" value="P:proteolysis"/>
    <property type="evidence" value="ECO:0007669"/>
    <property type="project" value="UniProtKB-KW"/>
</dbReference>
<accession>A0A419UUB2</accession>
<dbReference type="RefSeq" id="WP_120194510.1">
    <property type="nucleotide sequence ID" value="NZ_RAPK01000013.1"/>
</dbReference>
<dbReference type="SUPFAM" id="SSF50494">
    <property type="entry name" value="Trypsin-like serine proteases"/>
    <property type="match status" value="1"/>
</dbReference>
<dbReference type="PANTHER" id="PTHR43343">
    <property type="entry name" value="PEPTIDASE S12"/>
    <property type="match status" value="1"/>
</dbReference>
<dbReference type="Gene3D" id="2.40.10.10">
    <property type="entry name" value="Trypsin-like serine proteases"/>
    <property type="match status" value="2"/>
</dbReference>
<dbReference type="GO" id="GO:0004252">
    <property type="term" value="F:serine-type endopeptidase activity"/>
    <property type="evidence" value="ECO:0007669"/>
    <property type="project" value="InterPro"/>
</dbReference>
<dbReference type="OrthoDB" id="9758917at2"/>
<evidence type="ECO:0000313" key="8">
    <source>
        <dbReference type="EMBL" id="RKD68111.1"/>
    </source>
</evidence>
<name>A0A419UUB2_9BACL</name>
<evidence type="ECO:0000313" key="9">
    <source>
        <dbReference type="Proteomes" id="UP000285120"/>
    </source>
</evidence>
<keyword evidence="6" id="KW-1133">Transmembrane helix</keyword>
<dbReference type="SMART" id="SM00228">
    <property type="entry name" value="PDZ"/>
    <property type="match status" value="1"/>
</dbReference>
<dbReference type="InterPro" id="IPR051201">
    <property type="entry name" value="Chloro_Bact_Ser_Proteases"/>
</dbReference>
<proteinExistence type="inferred from homology"/>
<evidence type="ECO:0000256" key="1">
    <source>
        <dbReference type="ARBA" id="ARBA00010541"/>
    </source>
</evidence>
<dbReference type="Pfam" id="PF13180">
    <property type="entry name" value="PDZ_2"/>
    <property type="match status" value="1"/>
</dbReference>
<keyword evidence="6" id="KW-0812">Transmembrane</keyword>
<dbReference type="SUPFAM" id="SSF50156">
    <property type="entry name" value="PDZ domain-like"/>
    <property type="match status" value="1"/>
</dbReference>
<dbReference type="Proteomes" id="UP000285120">
    <property type="component" value="Unassembled WGS sequence"/>
</dbReference>
<comment type="similarity">
    <text evidence="1">Belongs to the peptidase S1C family.</text>
</comment>
<dbReference type="Pfam" id="PF13365">
    <property type="entry name" value="Trypsin_2"/>
    <property type="match status" value="1"/>
</dbReference>
<reference evidence="8 9" key="1">
    <citation type="submission" date="2018-09" db="EMBL/GenBank/DDBJ databases">
        <title>Genomic Encyclopedia of Archaeal and Bacterial Type Strains, Phase II (KMG-II): from individual species to whole genera.</title>
        <authorList>
            <person name="Goeker M."/>
        </authorList>
    </citation>
    <scope>NUCLEOTIDE SEQUENCE [LARGE SCALE GENOMIC DNA]</scope>
    <source>
        <strain evidence="8 9">DSM 17008</strain>
    </source>
</reference>
<keyword evidence="9" id="KW-1185">Reference proteome</keyword>
<dbReference type="PRINTS" id="PR00834">
    <property type="entry name" value="PROTEASES2C"/>
</dbReference>
<evidence type="ECO:0000256" key="4">
    <source>
        <dbReference type="ARBA" id="ARBA00022825"/>
    </source>
</evidence>
<feature type="region of interest" description="Disordered" evidence="5">
    <location>
        <begin position="1"/>
        <end position="20"/>
    </location>
</feature>
<evidence type="ECO:0000259" key="7">
    <source>
        <dbReference type="PROSITE" id="PS50106"/>
    </source>
</evidence>
<feature type="domain" description="PDZ" evidence="7">
    <location>
        <begin position="289"/>
        <end position="392"/>
    </location>
</feature>
<evidence type="ECO:0000256" key="2">
    <source>
        <dbReference type="ARBA" id="ARBA00022670"/>
    </source>
</evidence>
<evidence type="ECO:0000256" key="6">
    <source>
        <dbReference type="SAM" id="Phobius"/>
    </source>
</evidence>
<protein>
    <submittedName>
        <fullName evidence="8">HtrA-like peptidase</fullName>
    </submittedName>
</protein>
<dbReference type="Gene3D" id="2.30.42.10">
    <property type="match status" value="1"/>
</dbReference>
<dbReference type="InterPro" id="IPR009003">
    <property type="entry name" value="Peptidase_S1_PA"/>
</dbReference>
<dbReference type="AlphaFoldDB" id="A0A419UUB2"/>
<keyword evidence="4" id="KW-0720">Serine protease</keyword>
<comment type="caution">
    <text evidence="8">The sequence shown here is derived from an EMBL/GenBank/DDBJ whole genome shotgun (WGS) entry which is preliminary data.</text>
</comment>
<feature type="transmembrane region" description="Helical" evidence="6">
    <location>
        <begin position="21"/>
        <end position="44"/>
    </location>
</feature>
<evidence type="ECO:0000256" key="3">
    <source>
        <dbReference type="ARBA" id="ARBA00022801"/>
    </source>
</evidence>
<dbReference type="EMBL" id="RAPK01000013">
    <property type="protein sequence ID" value="RKD68111.1"/>
    <property type="molecule type" value="Genomic_DNA"/>
</dbReference>
<dbReference type="PANTHER" id="PTHR43343:SF3">
    <property type="entry name" value="PROTEASE DO-LIKE 8, CHLOROPLASTIC"/>
    <property type="match status" value="1"/>
</dbReference>
<dbReference type="InterPro" id="IPR036034">
    <property type="entry name" value="PDZ_sf"/>
</dbReference>
<keyword evidence="2" id="KW-0645">Protease</keyword>
<dbReference type="InterPro" id="IPR043504">
    <property type="entry name" value="Peptidase_S1_PA_chymotrypsin"/>
</dbReference>
<keyword evidence="6" id="KW-0472">Membrane</keyword>
<gene>
    <name evidence="8" type="ORF">ATL39_3385</name>
</gene>